<evidence type="ECO:0000313" key="4">
    <source>
        <dbReference type="Proteomes" id="UP000011135"/>
    </source>
</evidence>
<dbReference type="Gene3D" id="3.90.1200.10">
    <property type="match status" value="1"/>
</dbReference>
<dbReference type="PANTHER" id="PTHR12149:SF8">
    <property type="entry name" value="PROTEIN-RIBULOSAMINE 3-KINASE"/>
    <property type="match status" value="1"/>
</dbReference>
<organism evidence="3 4">
    <name type="scientific">Fulvivirga imtechensis AK7</name>
    <dbReference type="NCBI Taxonomy" id="1237149"/>
    <lineage>
        <taxon>Bacteria</taxon>
        <taxon>Pseudomonadati</taxon>
        <taxon>Bacteroidota</taxon>
        <taxon>Cytophagia</taxon>
        <taxon>Cytophagales</taxon>
        <taxon>Fulvivirgaceae</taxon>
        <taxon>Fulvivirga</taxon>
    </lineage>
</organism>
<keyword evidence="2" id="KW-0808">Transferase</keyword>
<dbReference type="STRING" id="1237149.C900_05513"/>
<dbReference type="AlphaFoldDB" id="L8JLA5"/>
<dbReference type="EMBL" id="AMZN01000085">
    <property type="protein sequence ID" value="ELR69028.1"/>
    <property type="molecule type" value="Genomic_DNA"/>
</dbReference>
<keyword evidence="4" id="KW-1185">Reference proteome</keyword>
<evidence type="ECO:0000313" key="3">
    <source>
        <dbReference type="EMBL" id="ELR69028.1"/>
    </source>
</evidence>
<comment type="similarity">
    <text evidence="1 2">Belongs to the fructosamine kinase family.</text>
</comment>
<dbReference type="OrthoDB" id="5291879at2"/>
<dbReference type="Proteomes" id="UP000011135">
    <property type="component" value="Unassembled WGS sequence"/>
</dbReference>
<dbReference type="PANTHER" id="PTHR12149">
    <property type="entry name" value="FRUCTOSAMINE 3 KINASE-RELATED PROTEIN"/>
    <property type="match status" value="1"/>
</dbReference>
<evidence type="ECO:0000256" key="2">
    <source>
        <dbReference type="PIRNR" id="PIRNR006221"/>
    </source>
</evidence>
<dbReference type="RefSeq" id="WP_009582607.1">
    <property type="nucleotide sequence ID" value="NZ_AMZN01000085.1"/>
</dbReference>
<accession>L8JLA5</accession>
<dbReference type="InterPro" id="IPR011009">
    <property type="entry name" value="Kinase-like_dom_sf"/>
</dbReference>
<dbReference type="Gene3D" id="3.30.200.20">
    <property type="entry name" value="Phosphorylase Kinase, domain 1"/>
    <property type="match status" value="1"/>
</dbReference>
<evidence type="ECO:0000256" key="1">
    <source>
        <dbReference type="ARBA" id="ARBA00009460"/>
    </source>
</evidence>
<dbReference type="PIRSF" id="PIRSF006221">
    <property type="entry name" value="Ketosamine-3-kinase"/>
    <property type="match status" value="1"/>
</dbReference>
<protein>
    <submittedName>
        <fullName evidence="3">Ribulosamine/erythrulosamine 3-kinase</fullName>
    </submittedName>
</protein>
<name>L8JLA5_9BACT</name>
<gene>
    <name evidence="3" type="ORF">C900_05513</name>
</gene>
<comment type="caution">
    <text evidence="3">The sequence shown here is derived from an EMBL/GenBank/DDBJ whole genome shotgun (WGS) entry which is preliminary data.</text>
</comment>
<dbReference type="eggNOG" id="COG3001">
    <property type="taxonomic scope" value="Bacteria"/>
</dbReference>
<sequence length="289" mass="32678">MINSIPEEVRAFCEEHVGVLQSFTPASGGCINNGGRINGKKGELFLKWNSARRFPDMFTTEAKGLSELRKPNCITVPRVTDVLEGEVYSAILMEIISSGRRVAKYWENLAESIACLHKVTQEQFGLDHNNYIGSLPQNNSLQQSWVDFFIKNRLRPQLKMALDSGKMSSSDIRSFDELELKLPELLAGGAPSLIHGDLWSGNLMTDQYGAPAIVDPAVSFSHREIEMAFTQLFGGFDNSFYEAYQEIFPMEAGYQERFDIYNIYPLLVHVNLFGGGYYHQVMHLLKRFT</sequence>
<dbReference type="SUPFAM" id="SSF56112">
    <property type="entry name" value="Protein kinase-like (PK-like)"/>
    <property type="match status" value="1"/>
</dbReference>
<reference evidence="3 4" key="1">
    <citation type="submission" date="2012-12" db="EMBL/GenBank/DDBJ databases">
        <title>Genome assembly of Fulvivirga imtechensis AK7.</title>
        <authorList>
            <person name="Nupur N."/>
            <person name="Khatri I."/>
            <person name="Kumar R."/>
            <person name="Subramanian S."/>
            <person name="Pinnaka A."/>
        </authorList>
    </citation>
    <scope>NUCLEOTIDE SEQUENCE [LARGE SCALE GENOMIC DNA]</scope>
    <source>
        <strain evidence="3 4">AK7</strain>
    </source>
</reference>
<dbReference type="InterPro" id="IPR016477">
    <property type="entry name" value="Fructo-/Ketosamine-3-kinase"/>
</dbReference>
<dbReference type="GO" id="GO:0016301">
    <property type="term" value="F:kinase activity"/>
    <property type="evidence" value="ECO:0007669"/>
    <property type="project" value="UniProtKB-UniRule"/>
</dbReference>
<dbReference type="PATRIC" id="fig|1237149.3.peg.4895"/>
<proteinExistence type="inferred from homology"/>
<keyword evidence="2 3" id="KW-0418">Kinase</keyword>
<dbReference type="Pfam" id="PF03881">
    <property type="entry name" value="Fructosamin_kin"/>
    <property type="match status" value="1"/>
</dbReference>